<gene>
    <name evidence="2" type="ORF">Metlim_2562</name>
</gene>
<organism evidence="2 3">
    <name type="scientific">Methanoplanus limicola DSM 2279</name>
    <dbReference type="NCBI Taxonomy" id="937775"/>
    <lineage>
        <taxon>Archaea</taxon>
        <taxon>Methanobacteriati</taxon>
        <taxon>Methanobacteriota</taxon>
        <taxon>Stenosarchaea group</taxon>
        <taxon>Methanomicrobia</taxon>
        <taxon>Methanomicrobiales</taxon>
        <taxon>Methanomicrobiaceae</taxon>
        <taxon>Methanoplanus</taxon>
    </lineage>
</organism>
<dbReference type="AlphaFoldDB" id="H1Z3Y2"/>
<feature type="transmembrane region" description="Helical" evidence="1">
    <location>
        <begin position="167"/>
        <end position="185"/>
    </location>
</feature>
<evidence type="ECO:0000256" key="1">
    <source>
        <dbReference type="SAM" id="Phobius"/>
    </source>
</evidence>
<proteinExistence type="predicted"/>
<dbReference type="EMBL" id="CM001436">
    <property type="protein sequence ID" value="EHQ36604.1"/>
    <property type="molecule type" value="Genomic_DNA"/>
</dbReference>
<name>H1Z3Y2_9EURY</name>
<evidence type="ECO:0000313" key="3">
    <source>
        <dbReference type="Proteomes" id="UP000005741"/>
    </source>
</evidence>
<keyword evidence="1" id="KW-1133">Transmembrane helix</keyword>
<dbReference type="HOGENOM" id="CLU_1500302_0_0_2"/>
<accession>H1Z3Y2</accession>
<dbReference type="InParanoid" id="H1Z3Y2"/>
<dbReference type="Proteomes" id="UP000005741">
    <property type="component" value="Chromosome"/>
</dbReference>
<protein>
    <submittedName>
        <fullName evidence="2">Uncharacterized protein</fullName>
    </submittedName>
</protein>
<keyword evidence="1" id="KW-0812">Transmembrane</keyword>
<sequence>MFCMDKFRLSSAFAGSTFPKACVLILLALLLAVSPVSAQAADSMTIESSQESAQIGDIVKLKGKSGGDMNSASVYLFITGPDLPEGGTTLEGDLRHARIPHHQIYSGGAEWDYSWDTGLVVGGLDEGIYKIHVTTLSDNEKALSSGNYAVTEIEIIDPNGKKNQSPAGIFIILIAPLIAGLFFLTRKDSGSEK</sequence>
<keyword evidence="3" id="KW-1185">Reference proteome</keyword>
<evidence type="ECO:0000313" key="2">
    <source>
        <dbReference type="EMBL" id="EHQ36604.1"/>
    </source>
</evidence>
<reference evidence="2 3" key="1">
    <citation type="submission" date="2011-10" db="EMBL/GenBank/DDBJ databases">
        <title>The Improved High-Quality Draft genome of Methanoplanus limicola DSM 2279.</title>
        <authorList>
            <consortium name="US DOE Joint Genome Institute (JGI-PGF)"/>
            <person name="Lucas S."/>
            <person name="Copeland A."/>
            <person name="Lapidus A."/>
            <person name="Glavina del Rio T."/>
            <person name="Dalin E."/>
            <person name="Tice H."/>
            <person name="Bruce D."/>
            <person name="Goodwin L."/>
            <person name="Pitluck S."/>
            <person name="Peters L."/>
            <person name="Mikhailova N."/>
            <person name="Lu M."/>
            <person name="Kyrpides N."/>
            <person name="Mavromatis K."/>
            <person name="Ivanova N."/>
            <person name="Markowitz V."/>
            <person name="Cheng J.-F."/>
            <person name="Hugenholtz P."/>
            <person name="Woyke T."/>
            <person name="Wu D."/>
            <person name="Wirth R."/>
            <person name="Brambilla E.-M."/>
            <person name="Klenk H.-P."/>
            <person name="Eisen J.A."/>
        </authorList>
    </citation>
    <scope>NUCLEOTIDE SEQUENCE [LARGE SCALE GENOMIC DNA]</scope>
    <source>
        <strain evidence="2 3">DSM 2279</strain>
    </source>
</reference>
<dbReference type="STRING" id="937775.Metlim_2562"/>
<keyword evidence="1" id="KW-0472">Membrane</keyword>